<name>A0A816XSL7_9BILA</name>
<reference evidence="1" key="1">
    <citation type="submission" date="2021-02" db="EMBL/GenBank/DDBJ databases">
        <authorList>
            <person name="Nowell W R."/>
        </authorList>
    </citation>
    <scope>NUCLEOTIDE SEQUENCE</scope>
</reference>
<proteinExistence type="predicted"/>
<comment type="caution">
    <text evidence="1">The sequence shown here is derived from an EMBL/GenBank/DDBJ whole genome shotgun (WGS) entry which is preliminary data.</text>
</comment>
<gene>
    <name evidence="1" type="ORF">MBJ925_LOCUS31112</name>
</gene>
<organism evidence="1 2">
    <name type="scientific">Rotaria magnacalcarata</name>
    <dbReference type="NCBI Taxonomy" id="392030"/>
    <lineage>
        <taxon>Eukaryota</taxon>
        <taxon>Metazoa</taxon>
        <taxon>Spiralia</taxon>
        <taxon>Gnathifera</taxon>
        <taxon>Rotifera</taxon>
        <taxon>Eurotatoria</taxon>
        <taxon>Bdelloidea</taxon>
        <taxon>Philodinida</taxon>
        <taxon>Philodinidae</taxon>
        <taxon>Rotaria</taxon>
    </lineage>
</organism>
<dbReference type="EMBL" id="CAJNRE010016997">
    <property type="protein sequence ID" value="CAF2150331.1"/>
    <property type="molecule type" value="Genomic_DNA"/>
</dbReference>
<sequence length="2271" mass="251271">MEKSPFDITLNYNDKQIINRNFTLTTELHHDVLLPIDCGNNRYRLCLVALSLQIQSDIMSIKYWCQPPAFPFANLNPLQKLHTCILPAVNVTQEPTITMIINSRDIGKVTALATANFTYSPHYDAAQKTLTPIFIFNDENATKEDILSRSVRSVTNDNDDAVESELDDPDCTSEITYSSNGLPKQVDPSKDDEVGRQYLKNEKHMSHLSFQSDDAAAPVDFASGIIPDEDRDQPIGEYDDSLAVDCTKGDPLYGHPNVEWIRVANASDFMIDQRINQNVDPDSDGIDFPKMDTYILQVRMKPYVFLQYVSVPSSNVILLYVVVHYESGKRHNVYHSKVEQSPVVENFLAKEPTKFFEVYLNATDDGLPPSDVTLDVGYCIAPRNTHPIIADSEDSLSRPVDLRMNNNADQNDGSISPLISETKLNPLESPDTSMLVKNQPSISDINTENNDPRQIAVNVNGGSIILDPISQQVANDVGRIVPIFETQESPNVPIPSNSLFGTVDSTINQQGSPLLQIVRQPSMFQLPDNTVDSSPIVTSQDQPTALQVKPPLFIAPMDISRTPTLLNNLPTMTTSQVPAQYSCYNNPRIIGNNNIQNVFSLNAQRQTTISDQINSQSSSPGYSFSSFQYPYHTIVINLRVNTYVHSLSLGSQSNVQRYGLRLYNPGRNVDDTYYSSMTPGYDNQPTVAGIPLAKVAIRLYLNLYTTSDGRPPSNIKIVLNACFDSSSMDGVSNPMIGGQYYRTPSIPQVSYIPAVPIQRSYIGSYYAPEISVPAVPSDSIVGTVNIPINQVSSNSVSRDNNAFGTIYSNVRTSYDASGSLFSQSNISQPSPLATDSIGNVRIPSTPFIATLDTNDDNGQSYNPSIAVDPTFGGRAPIAIDPPFEGRAPIAIDPPFGGRAPIAIDPPFGGRPPIAIDPLFEGRAPIAIDPPIVIDPLVAPKPSRSQAPSYYYSPIVQRSPFALNNLPTMTTSQVPAQYSCYNNPRIIGNNNIQNVFSLNAQRQTTISDQINSQSSSPGYSFSSFQYPYHTIVINLRVNTYVHSLSLGSQSNVQRYGLRLYNPGRNVDDTYYSSMTPGYDNQPTVAGIPLAKVAIRLYLNLYTTSDGRPPSNIKIVLNACFDSSSMDGVSNPMIGGQYYRTPSIPQISYIPTDSQQQQQQQSYFINPTLPLNNRVPSRPLIATVDFNAPSPSKPIPFVRTPGQCFDQILIIGGSHITMIRSRNPVDQLVGPEINFGGTGYTFASPSDTYEFEVHFAQPFTIKYIFMSYSSNVESFKVEASHAGMLGVFTSTNTKDGLVVDGFPPMLVSMLAINIMHTTDGSLPNHVTLSIGVCNPIYSPSNEGNEAPEMTDCTSQLRLIGNSKQVARVDIKTSTMQLKANTLINPNQDGMDFLTTDEYTIDIVLNKTMSIDSVTLNPLSNVDSFKIQCHNSHGYYLEIKSIIGWKTINGLANTQANLIRIILLGTEDGNPPNHISIKIAACIPTSLPKIMRSPFKHEMITKRRKPSKFNVRNLTYEGTFPSVTLLLGSDSVHKAPIQQNIFVSPIVNPTLPIPSYRAPSPSGYTCSQDYQIITSVHFNYVNTLCCSSQSSIMDSTSSNSLLSNNGYSFASHHYPYQTIVISLKFTGYVQSLSLGSQTNVQRYGLRVFNPARNVDDTYYSSMDPNTGQPTISNVHLAKVAIRLYVNLYTTNDGQPPRNIQLKFSICFDLRSPSNGDRPSSIVDRPLLPSLMLIPERAVYASQPLQIFVQPIISCISSPIRTLFVDEPHQPLVQPLSTEIIIEQLVPVILKQPSYIMIQSVTMPTVYIVSSPVLPPPLIVDIARYPTPIRQFDQSPSISIERIVIIEEQQPIISPQLPSVTIETVFSPTRSVPPTMLLAPLPLEIDEPIVETPSIVEETLVYQSLVIEIQQQVIVSPMIQPPMIDTIYSPITQIPSVVEETLVYQSLVIEIQQQVIVSPMIQPPMIDTIYSPIRIVPQVIILRMPSPIIDPPIIEQPIIRRPPPIIIEEIINIVERPVVQPSILIETIVSPIVQRSPIISIVEKPVVYQPLPINIDIEIEQAVVMRTAPPPLINTIYSPIQSALQQIILTISSPAIESLPIIRMPEIVPINFQPIVLIEEQPQVISPVVMSSIPEVIIQTIYSPRIPAPIYDTISSPIVTAQVFVEILEHRYSSRAIPSSPIIEMPIYVQRIEQPIVFERRPPVSIEIQEPTIHIISSSIVSPPVKVIDPVVRPLIPYVQRNTEMCSCQCPTSGFIPIVYNSRQQSCTIGAMRKR</sequence>
<evidence type="ECO:0000313" key="1">
    <source>
        <dbReference type="EMBL" id="CAF2150331.1"/>
    </source>
</evidence>
<protein>
    <submittedName>
        <fullName evidence="1">Uncharacterized protein</fullName>
    </submittedName>
</protein>
<accession>A0A816XSL7</accession>
<evidence type="ECO:0000313" key="2">
    <source>
        <dbReference type="Proteomes" id="UP000663824"/>
    </source>
</evidence>
<dbReference type="Proteomes" id="UP000663824">
    <property type="component" value="Unassembled WGS sequence"/>
</dbReference>